<comment type="caution">
    <text evidence="2">The sequence shown here is derived from an EMBL/GenBank/DDBJ whole genome shotgun (WGS) entry which is preliminary data.</text>
</comment>
<dbReference type="AlphaFoldDB" id="A0A108UC91"/>
<dbReference type="OrthoDB" id="9803101at2"/>
<dbReference type="InterPro" id="IPR006175">
    <property type="entry name" value="YjgF/YER057c/UK114"/>
</dbReference>
<dbReference type="GO" id="GO:0019239">
    <property type="term" value="F:deaminase activity"/>
    <property type="evidence" value="ECO:0007669"/>
    <property type="project" value="TreeGrafter"/>
</dbReference>
<dbReference type="SUPFAM" id="SSF55298">
    <property type="entry name" value="YjgF-like"/>
    <property type="match status" value="1"/>
</dbReference>
<gene>
    <name evidence="2" type="ORF">AZ78_4018</name>
</gene>
<feature type="region of interest" description="Disordered" evidence="1">
    <location>
        <begin position="1"/>
        <end position="30"/>
    </location>
</feature>
<dbReference type="RefSeq" id="WP_051547320.1">
    <property type="nucleotide sequence ID" value="NZ_JAJA02000001.1"/>
</dbReference>
<organism evidence="2 3">
    <name type="scientific">Lysobacter capsici AZ78</name>
    <dbReference type="NCBI Taxonomy" id="1444315"/>
    <lineage>
        <taxon>Bacteria</taxon>
        <taxon>Pseudomonadati</taxon>
        <taxon>Pseudomonadota</taxon>
        <taxon>Gammaproteobacteria</taxon>
        <taxon>Lysobacterales</taxon>
        <taxon>Lysobacteraceae</taxon>
        <taxon>Lysobacter</taxon>
    </lineage>
</organism>
<dbReference type="PANTHER" id="PTHR11803">
    <property type="entry name" value="2-IMINOBUTANOATE/2-IMINOPROPANOATE DEAMINASE RIDA"/>
    <property type="match status" value="1"/>
</dbReference>
<evidence type="ECO:0000313" key="3">
    <source>
        <dbReference type="Proteomes" id="UP000023435"/>
    </source>
</evidence>
<evidence type="ECO:0000313" key="2">
    <source>
        <dbReference type="EMBL" id="KWS06462.1"/>
    </source>
</evidence>
<evidence type="ECO:0000256" key="1">
    <source>
        <dbReference type="SAM" id="MobiDB-lite"/>
    </source>
</evidence>
<keyword evidence="3" id="KW-1185">Reference proteome</keyword>
<dbReference type="Proteomes" id="UP000023435">
    <property type="component" value="Unassembled WGS sequence"/>
</dbReference>
<protein>
    <submittedName>
        <fullName evidence="2">TdcF protein</fullName>
    </submittedName>
</protein>
<dbReference type="PANTHER" id="PTHR11803:SF59">
    <property type="entry name" value="ENDORIBONUCLEASE"/>
    <property type="match status" value="1"/>
</dbReference>
<proteinExistence type="predicted"/>
<feature type="compositionally biased region" description="Basic and acidic residues" evidence="1">
    <location>
        <begin position="1"/>
        <end position="22"/>
    </location>
</feature>
<name>A0A108UC91_9GAMM</name>
<sequence>MNGFERATREPVQRHDFDDGDHAQGPQSGDRLLSSGGVLPFLVGATVPAGRPLLLLSGHTPPVICRDAPADSIAAFGDTHAQTDGCLRELERSLRRLGLEMGDLVQLRVYVVGDPALGGRMDNEGFSRAYARWFGTPEQPHRVARTRVQVVGLVNPGWLVEIEAIAAA</sequence>
<reference evidence="2 3" key="1">
    <citation type="journal article" date="2014" name="Genome Announc.">
        <title>Draft Genome Sequence of Lysobacter capsici AZ78, a Bacterium Antagonistic to Plant-Pathogenic Oomycetes.</title>
        <authorList>
            <person name="Puopolo G."/>
            <person name="Sonego P."/>
            <person name="Engelen K."/>
            <person name="Pertot I."/>
        </authorList>
    </citation>
    <scope>NUCLEOTIDE SEQUENCE [LARGE SCALE GENOMIC DNA]</scope>
    <source>
        <strain evidence="2 3">AZ78</strain>
    </source>
</reference>
<dbReference type="Pfam" id="PF01042">
    <property type="entry name" value="Ribonuc_L-PSP"/>
    <property type="match status" value="1"/>
</dbReference>
<dbReference type="Gene3D" id="3.30.1330.40">
    <property type="entry name" value="RutC-like"/>
    <property type="match status" value="1"/>
</dbReference>
<dbReference type="InterPro" id="IPR035959">
    <property type="entry name" value="RutC-like_sf"/>
</dbReference>
<accession>A0A108UC91</accession>
<dbReference type="GO" id="GO:0005829">
    <property type="term" value="C:cytosol"/>
    <property type="evidence" value="ECO:0007669"/>
    <property type="project" value="TreeGrafter"/>
</dbReference>
<dbReference type="CDD" id="cd06151">
    <property type="entry name" value="YjgF_YER057c_UK114_like_3"/>
    <property type="match status" value="1"/>
</dbReference>
<dbReference type="EMBL" id="JAJA02000001">
    <property type="protein sequence ID" value="KWS06462.1"/>
    <property type="molecule type" value="Genomic_DNA"/>
</dbReference>